<organism evidence="3 4">
    <name type="scientific">Amycolatopsis rifamycinica</name>
    <dbReference type="NCBI Taxonomy" id="287986"/>
    <lineage>
        <taxon>Bacteria</taxon>
        <taxon>Bacillati</taxon>
        <taxon>Actinomycetota</taxon>
        <taxon>Actinomycetes</taxon>
        <taxon>Pseudonocardiales</taxon>
        <taxon>Pseudonocardiaceae</taxon>
        <taxon>Amycolatopsis</taxon>
    </lineage>
</organism>
<name>A0A066U158_9PSEU</name>
<proteinExistence type="inferred from homology"/>
<dbReference type="Gene3D" id="3.30.370.10">
    <property type="entry name" value="Barstar-like"/>
    <property type="match status" value="1"/>
</dbReference>
<comment type="similarity">
    <text evidence="1">Belongs to the barstar family.</text>
</comment>
<feature type="domain" description="Barstar (barnase inhibitor)" evidence="2">
    <location>
        <begin position="136"/>
        <end position="216"/>
    </location>
</feature>
<sequence>MNEIVGFFGLRSMDGWGTFDLVGEVADLLDRNDPPDEVEVVMIDRWGNRLGAYFVGAAMCRILAVGDSGGTRLRVKGFMHAWPGEPVNLVWSRWWLGRPQVVGTWVSYSDAEKKAWLEVVRLNSRFHVQAKRAGPFVLAGRDVIDVPSFYCALGEAIGGPGGYYGANLDGLADCMSGGFGPVPPFVLKWSESGDARSLMREKLGKEYFEKVMGLFAECGVEVLME</sequence>
<dbReference type="InterPro" id="IPR035905">
    <property type="entry name" value="Barstar-like_sf"/>
</dbReference>
<dbReference type="eggNOG" id="COG2732">
    <property type="taxonomic scope" value="Bacteria"/>
</dbReference>
<dbReference type="Proteomes" id="UP000027345">
    <property type="component" value="Unassembled WGS sequence"/>
</dbReference>
<dbReference type="InterPro" id="IPR000468">
    <property type="entry name" value="Barstar"/>
</dbReference>
<dbReference type="EMBL" id="JMQI01000067">
    <property type="protein sequence ID" value="KDN17973.1"/>
    <property type="molecule type" value="Genomic_DNA"/>
</dbReference>
<dbReference type="OrthoDB" id="8859549at2"/>
<evidence type="ECO:0000313" key="4">
    <source>
        <dbReference type="Proteomes" id="UP000027345"/>
    </source>
</evidence>
<accession>A0A066U158</accession>
<evidence type="ECO:0000256" key="1">
    <source>
        <dbReference type="ARBA" id="ARBA00006845"/>
    </source>
</evidence>
<gene>
    <name evidence="3" type="ORF">DV20_33220</name>
</gene>
<dbReference type="RefSeq" id="WP_160169771.1">
    <property type="nucleotide sequence ID" value="NZ_JMQI01000067.1"/>
</dbReference>
<dbReference type="STRING" id="287986.DV20_33220"/>
<comment type="caution">
    <text evidence="3">The sequence shown here is derived from an EMBL/GenBank/DDBJ whole genome shotgun (WGS) entry which is preliminary data.</text>
</comment>
<reference evidence="3 4" key="1">
    <citation type="submission" date="2014-05" db="EMBL/GenBank/DDBJ databases">
        <title>Draft genome sequence of Amycolatopsis rifamycinica DSM 46095.</title>
        <authorList>
            <person name="Lal R."/>
            <person name="Saxena A."/>
            <person name="Kumari R."/>
            <person name="Mukherjee U."/>
            <person name="Singh P."/>
            <person name="Sangwan N."/>
            <person name="Mahato N.K."/>
        </authorList>
    </citation>
    <scope>NUCLEOTIDE SEQUENCE [LARGE SCALE GENOMIC DNA]</scope>
    <source>
        <strain evidence="3 4">DSM 46095</strain>
    </source>
</reference>
<protein>
    <recommendedName>
        <fullName evidence="2">Barstar (barnase inhibitor) domain-containing protein</fullName>
    </recommendedName>
</protein>
<evidence type="ECO:0000313" key="3">
    <source>
        <dbReference type="EMBL" id="KDN17973.1"/>
    </source>
</evidence>
<dbReference type="SUPFAM" id="SSF52038">
    <property type="entry name" value="Barstar-related"/>
    <property type="match status" value="1"/>
</dbReference>
<keyword evidence="4" id="KW-1185">Reference proteome</keyword>
<dbReference type="AlphaFoldDB" id="A0A066U158"/>
<dbReference type="Pfam" id="PF01337">
    <property type="entry name" value="Barstar"/>
    <property type="match status" value="1"/>
</dbReference>
<evidence type="ECO:0000259" key="2">
    <source>
        <dbReference type="Pfam" id="PF01337"/>
    </source>
</evidence>